<keyword evidence="2" id="KW-1185">Reference proteome</keyword>
<comment type="caution">
    <text evidence="1">The sequence shown here is derived from an EMBL/GenBank/DDBJ whole genome shotgun (WGS) entry which is preliminary data.</text>
</comment>
<dbReference type="OrthoDB" id="6052143at2759"/>
<dbReference type="AlphaFoldDB" id="A0A9W9ZPD5"/>
<reference evidence="1" key="1">
    <citation type="submission" date="2023-01" db="EMBL/GenBank/DDBJ databases">
        <title>Genome assembly of the deep-sea coral Lophelia pertusa.</title>
        <authorList>
            <person name="Herrera S."/>
            <person name="Cordes E."/>
        </authorList>
    </citation>
    <scope>NUCLEOTIDE SEQUENCE</scope>
    <source>
        <strain evidence="1">USNM1676648</strain>
        <tissue evidence="1">Polyp</tissue>
    </source>
</reference>
<evidence type="ECO:0000313" key="2">
    <source>
        <dbReference type="Proteomes" id="UP001163046"/>
    </source>
</evidence>
<gene>
    <name evidence="1" type="ORF">OS493_016385</name>
</gene>
<dbReference type="Proteomes" id="UP001163046">
    <property type="component" value="Unassembled WGS sequence"/>
</dbReference>
<proteinExistence type="predicted"/>
<accession>A0A9W9ZPD5</accession>
<evidence type="ECO:0000313" key="1">
    <source>
        <dbReference type="EMBL" id="KAJ7385311.1"/>
    </source>
</evidence>
<protein>
    <submittedName>
        <fullName evidence="1">Uncharacterized protein</fullName>
    </submittedName>
</protein>
<sequence length="118" mass="13290">MEVDESNPNPIQRPLAENVLTQTIEITSKNSSPDCVLMPTCALLNSGGGVLLIKIADYSKCTNPLKQLDIFWQKLEPKLESMIQPSSYDEVFDRVFLSRMESSFSSRHRTIGAQWSII</sequence>
<name>A0A9W9ZPD5_9CNID</name>
<dbReference type="EMBL" id="MU825881">
    <property type="protein sequence ID" value="KAJ7385311.1"/>
    <property type="molecule type" value="Genomic_DNA"/>
</dbReference>
<organism evidence="1 2">
    <name type="scientific">Desmophyllum pertusum</name>
    <dbReference type="NCBI Taxonomy" id="174260"/>
    <lineage>
        <taxon>Eukaryota</taxon>
        <taxon>Metazoa</taxon>
        <taxon>Cnidaria</taxon>
        <taxon>Anthozoa</taxon>
        <taxon>Hexacorallia</taxon>
        <taxon>Scleractinia</taxon>
        <taxon>Caryophylliina</taxon>
        <taxon>Caryophylliidae</taxon>
        <taxon>Desmophyllum</taxon>
    </lineage>
</organism>